<keyword evidence="2" id="KW-0812">Transmembrane</keyword>
<proteinExistence type="predicted"/>
<keyword evidence="2" id="KW-0472">Membrane</keyword>
<evidence type="ECO:0000313" key="3">
    <source>
        <dbReference type="EMBL" id="KAL1871619.1"/>
    </source>
</evidence>
<evidence type="ECO:0000313" key="4">
    <source>
        <dbReference type="Proteomes" id="UP001583177"/>
    </source>
</evidence>
<accession>A0ABR3X799</accession>
<keyword evidence="4" id="KW-1185">Reference proteome</keyword>
<organism evidence="3 4">
    <name type="scientific">Diaporthe australafricana</name>
    <dbReference type="NCBI Taxonomy" id="127596"/>
    <lineage>
        <taxon>Eukaryota</taxon>
        <taxon>Fungi</taxon>
        <taxon>Dikarya</taxon>
        <taxon>Ascomycota</taxon>
        <taxon>Pezizomycotina</taxon>
        <taxon>Sordariomycetes</taxon>
        <taxon>Sordariomycetidae</taxon>
        <taxon>Diaporthales</taxon>
        <taxon>Diaporthaceae</taxon>
        <taxon>Diaporthe</taxon>
    </lineage>
</organism>
<sequence length="320" mass="32860">MSNEADLYISNGTCYHGQGQVSDPRYIPCGNAQLSGVQHCCYEGSYCLKSYACYDTPTGVTYLAGCTDATFLDEQCAQKPGYRGQQWVALARCSGSNSSLWTGCAHHADQVELEKENCSCNNTNVLLENANGRSSLGEIGSLPTAAGGTISFNPTALPTFAATGNSSSLASGSAATATATGWTSGGGGGGNGLSGGAKAGIAVGSIVGGLLVLGVVAYLFRRAYQRRVDRAVTARTTGAESAEPPPPQEPSPLSKPVSQVSPGPRYDVSPPGAIAKAEEEGGQMAGFGYKSEMPAEAAYKSELPGDFGAVPRPRPHELAS</sequence>
<comment type="caution">
    <text evidence="3">The sequence shown here is derived from an EMBL/GenBank/DDBJ whole genome shotgun (WGS) entry which is preliminary data.</text>
</comment>
<dbReference type="Proteomes" id="UP001583177">
    <property type="component" value="Unassembled WGS sequence"/>
</dbReference>
<name>A0ABR3X799_9PEZI</name>
<feature type="transmembrane region" description="Helical" evidence="2">
    <location>
        <begin position="199"/>
        <end position="220"/>
    </location>
</feature>
<reference evidence="3 4" key="1">
    <citation type="journal article" date="2024" name="IMA Fungus">
        <title>IMA Genome - F19 : A genome assembly and annotation guide to empower mycologists, including annotated draft genome sequences of Ceratocystis pirilliformis, Diaporthe australafricana, Fusarium ophioides, Paecilomyces lecythidis, and Sporothrix stenoceras.</title>
        <authorList>
            <person name="Aylward J."/>
            <person name="Wilson A.M."/>
            <person name="Visagie C.M."/>
            <person name="Spraker J."/>
            <person name="Barnes I."/>
            <person name="Buitendag C."/>
            <person name="Ceriani C."/>
            <person name="Del Mar Angel L."/>
            <person name="du Plessis D."/>
            <person name="Fuchs T."/>
            <person name="Gasser K."/>
            <person name="Kramer D."/>
            <person name="Li W."/>
            <person name="Munsamy K."/>
            <person name="Piso A."/>
            <person name="Price J.L."/>
            <person name="Sonnekus B."/>
            <person name="Thomas C."/>
            <person name="van der Nest A."/>
            <person name="van Dijk A."/>
            <person name="van Heerden A."/>
            <person name="van Vuuren N."/>
            <person name="Yilmaz N."/>
            <person name="Duong T.A."/>
            <person name="van der Merwe N.A."/>
            <person name="Wingfield M.J."/>
            <person name="Wingfield B.D."/>
        </authorList>
    </citation>
    <scope>NUCLEOTIDE SEQUENCE [LARGE SCALE GENOMIC DNA]</scope>
    <source>
        <strain evidence="3 4">CMW 18300</strain>
    </source>
</reference>
<evidence type="ECO:0000256" key="2">
    <source>
        <dbReference type="SAM" id="Phobius"/>
    </source>
</evidence>
<feature type="region of interest" description="Disordered" evidence="1">
    <location>
        <begin position="235"/>
        <end position="280"/>
    </location>
</feature>
<protein>
    <submittedName>
        <fullName evidence="3">Uncharacterized protein</fullName>
    </submittedName>
</protein>
<keyword evidence="2" id="KW-1133">Transmembrane helix</keyword>
<evidence type="ECO:0000256" key="1">
    <source>
        <dbReference type="SAM" id="MobiDB-lite"/>
    </source>
</evidence>
<gene>
    <name evidence="3" type="ORF">Daus18300_004619</name>
</gene>
<dbReference type="EMBL" id="JAWRVE010000032">
    <property type="protein sequence ID" value="KAL1871619.1"/>
    <property type="molecule type" value="Genomic_DNA"/>
</dbReference>